<name>A0A545ULJ4_9HYPO</name>
<keyword evidence="2" id="KW-1185">Reference proteome</keyword>
<protein>
    <submittedName>
        <fullName evidence="1">Uncharacterized protein</fullName>
    </submittedName>
</protein>
<accession>A0A545ULJ4</accession>
<organism evidence="1 2">
    <name type="scientific">Cordyceps javanica</name>
    <dbReference type="NCBI Taxonomy" id="43265"/>
    <lineage>
        <taxon>Eukaryota</taxon>
        <taxon>Fungi</taxon>
        <taxon>Dikarya</taxon>
        <taxon>Ascomycota</taxon>
        <taxon>Pezizomycotina</taxon>
        <taxon>Sordariomycetes</taxon>
        <taxon>Hypocreomycetidae</taxon>
        <taxon>Hypocreales</taxon>
        <taxon>Cordycipitaceae</taxon>
        <taxon>Cordyceps</taxon>
    </lineage>
</organism>
<gene>
    <name evidence="1" type="ORF">IF1G_10972</name>
</gene>
<dbReference type="EMBL" id="SPUK01000028">
    <property type="protein sequence ID" value="TQV90336.1"/>
    <property type="molecule type" value="Genomic_DNA"/>
</dbReference>
<sequence>MTPIPQSFFFPLGLETGAALRRSLQHRRRRPVMAAALAGADSGSAFGRRNSRSSRHQTLPAVGGYSWRSGGADICVYPIRN</sequence>
<dbReference type="Proteomes" id="UP000315783">
    <property type="component" value="Unassembled WGS sequence"/>
</dbReference>
<evidence type="ECO:0000313" key="2">
    <source>
        <dbReference type="Proteomes" id="UP000315783"/>
    </source>
</evidence>
<proteinExistence type="predicted"/>
<reference evidence="1 2" key="1">
    <citation type="journal article" date="2019" name="Appl. Microbiol. Biotechnol.">
        <title>Genome sequence of Isaria javanica and comparative genome analysis insights into family S53 peptidase evolution in fungal entomopathogens.</title>
        <authorList>
            <person name="Lin R."/>
            <person name="Zhang X."/>
            <person name="Xin B."/>
            <person name="Zou M."/>
            <person name="Gao Y."/>
            <person name="Qin F."/>
            <person name="Hu Q."/>
            <person name="Xie B."/>
            <person name="Cheng X."/>
        </authorList>
    </citation>
    <scope>NUCLEOTIDE SEQUENCE [LARGE SCALE GENOMIC DNA]</scope>
    <source>
        <strain evidence="1 2">IJ1G</strain>
    </source>
</reference>
<evidence type="ECO:0000313" key="1">
    <source>
        <dbReference type="EMBL" id="TQV90336.1"/>
    </source>
</evidence>
<dbReference type="AlphaFoldDB" id="A0A545ULJ4"/>
<comment type="caution">
    <text evidence="1">The sequence shown here is derived from an EMBL/GenBank/DDBJ whole genome shotgun (WGS) entry which is preliminary data.</text>
</comment>